<accession>A0A0E9TYA4</accession>
<protein>
    <submittedName>
        <fullName evidence="1">Uncharacterized protein</fullName>
    </submittedName>
</protein>
<dbReference type="EMBL" id="GBXM01049918">
    <property type="protein sequence ID" value="JAH58659.1"/>
    <property type="molecule type" value="Transcribed_RNA"/>
</dbReference>
<proteinExistence type="predicted"/>
<evidence type="ECO:0000313" key="1">
    <source>
        <dbReference type="EMBL" id="JAH58659.1"/>
    </source>
</evidence>
<reference evidence="1" key="1">
    <citation type="submission" date="2014-11" db="EMBL/GenBank/DDBJ databases">
        <authorList>
            <person name="Amaro Gonzalez C."/>
        </authorList>
    </citation>
    <scope>NUCLEOTIDE SEQUENCE</scope>
</reference>
<organism evidence="1">
    <name type="scientific">Anguilla anguilla</name>
    <name type="common">European freshwater eel</name>
    <name type="synonym">Muraena anguilla</name>
    <dbReference type="NCBI Taxonomy" id="7936"/>
    <lineage>
        <taxon>Eukaryota</taxon>
        <taxon>Metazoa</taxon>
        <taxon>Chordata</taxon>
        <taxon>Craniata</taxon>
        <taxon>Vertebrata</taxon>
        <taxon>Euteleostomi</taxon>
        <taxon>Actinopterygii</taxon>
        <taxon>Neopterygii</taxon>
        <taxon>Teleostei</taxon>
        <taxon>Anguilliformes</taxon>
        <taxon>Anguillidae</taxon>
        <taxon>Anguilla</taxon>
    </lineage>
</organism>
<sequence length="29" mass="3423">MWHVETEKCGLNVESINVNKRYSNENLTN</sequence>
<dbReference type="AlphaFoldDB" id="A0A0E9TYA4"/>
<reference evidence="1" key="2">
    <citation type="journal article" date="2015" name="Fish Shellfish Immunol.">
        <title>Early steps in the European eel (Anguilla anguilla)-Vibrio vulnificus interaction in the gills: Role of the RtxA13 toxin.</title>
        <authorList>
            <person name="Callol A."/>
            <person name="Pajuelo D."/>
            <person name="Ebbesson L."/>
            <person name="Teles M."/>
            <person name="MacKenzie S."/>
            <person name="Amaro C."/>
        </authorList>
    </citation>
    <scope>NUCLEOTIDE SEQUENCE</scope>
</reference>
<name>A0A0E9TYA4_ANGAN</name>